<proteinExistence type="predicted"/>
<accession>A0A0G0QKP4</accession>
<dbReference type="Proteomes" id="UP000034072">
    <property type="component" value="Unassembled WGS sequence"/>
</dbReference>
<evidence type="ECO:0000313" key="2">
    <source>
        <dbReference type="Proteomes" id="UP000034072"/>
    </source>
</evidence>
<organism evidence="1 2">
    <name type="scientific">Candidatus Yanofskybacteria bacterium GW2011_GWE2_40_11</name>
    <dbReference type="NCBI Taxonomy" id="1619033"/>
    <lineage>
        <taxon>Bacteria</taxon>
        <taxon>Candidatus Yanofskyibacteriota</taxon>
    </lineage>
</organism>
<dbReference type="PATRIC" id="fig|1619033.3.peg.202"/>
<dbReference type="AlphaFoldDB" id="A0A0G0QKP4"/>
<reference evidence="1 2" key="1">
    <citation type="journal article" date="2015" name="Nature">
        <title>rRNA introns, odd ribosomes, and small enigmatic genomes across a large radiation of phyla.</title>
        <authorList>
            <person name="Brown C.T."/>
            <person name="Hug L.A."/>
            <person name="Thomas B.C."/>
            <person name="Sharon I."/>
            <person name="Castelle C.J."/>
            <person name="Singh A."/>
            <person name="Wilkins M.J."/>
            <person name="Williams K.H."/>
            <person name="Banfield J.F."/>
        </authorList>
    </citation>
    <scope>NUCLEOTIDE SEQUENCE [LARGE SCALE GENOMIC DNA]</scope>
</reference>
<protein>
    <recommendedName>
        <fullName evidence="3">DUF4238 domain-containing protein</fullName>
    </recommendedName>
</protein>
<dbReference type="Pfam" id="PF14022">
    <property type="entry name" value="DUF4238"/>
    <property type="match status" value="2"/>
</dbReference>
<evidence type="ECO:0008006" key="3">
    <source>
        <dbReference type="Google" id="ProtNLM"/>
    </source>
</evidence>
<dbReference type="InterPro" id="IPR025332">
    <property type="entry name" value="DUF4238"/>
</dbReference>
<name>A0A0G0QKP4_9BACT</name>
<comment type="caution">
    <text evidence="1">The sequence shown here is derived from an EMBL/GenBank/DDBJ whole genome shotgun (WGS) entry which is preliminary data.</text>
</comment>
<dbReference type="EMBL" id="LBXZ01000002">
    <property type="protein sequence ID" value="KKR40994.1"/>
    <property type="molecule type" value="Genomic_DNA"/>
</dbReference>
<gene>
    <name evidence="1" type="ORF">UT75_C0002G0031</name>
</gene>
<sequence>MDNNDEYKNHHYVPQWYQKKFMLPGESELFYLDMKPNFAIDSKGNKHQKRSLWKQGSKKCFVEEDLYTTKIPNIKPEDIEKHFFGQIDVKGKPAVEYFEDFDYPLKTWGTSLEDILVYMSAQKLRTPKGLSFLSNKIGSTNKDDILSTMIGLSRLHAAIWTECVWLIADASQSETKFIISDHPVTVYNRECGPSSQSCRESNDPDIWLQGTHTIFPLSLDKVLILTNLSWVRNPYQKATDLRPNSNPFRNAIFRFTDVQVRRHLDEQEVREINFIIKNRARRFVAAAKSEWLYPEKYISKSNWNNYGHGYLLMPDPRAIHWGGTIIWGGGPGGYGSMDEYGRLPGDPDFEGGSNKDMEYKTLPWFQGEFAELFGPYRRGRCMQTLEIEKERDSDDSHKYHLDLKKKKYKDRKK</sequence>
<evidence type="ECO:0000313" key="1">
    <source>
        <dbReference type="EMBL" id="KKR40994.1"/>
    </source>
</evidence>